<evidence type="ECO:0000313" key="3">
    <source>
        <dbReference type="Proteomes" id="UP000076727"/>
    </source>
</evidence>
<sequence length="255" mass="28675">MFLAIPHRFEKRCKAPRHGIEDADALDEEDWAEGYDADHKPYAYVCECRETVFFLHQPARGKPLFPNVIWEHPVSDVLSALSPTVHVLRSPFDDQVRENNHRPGGLAYRMQRHLVKTLLPSVLQSLPDLQELCLRPLGHEGFWMLFAPGPDHCFIVQSIRILHISESLSVLLRGALPAISTIRGLKELAISVVSSHIDQSDIVPITRDKTRRHIRQAAMPADRSHYADHNTARRRSTCTVRGGRDGDAGAHQAGG</sequence>
<dbReference type="Proteomes" id="UP000076727">
    <property type="component" value="Unassembled WGS sequence"/>
</dbReference>
<accession>A0A165M0B2</accession>
<dbReference type="EMBL" id="KV429112">
    <property type="protein sequence ID" value="KZT65079.1"/>
    <property type="molecule type" value="Genomic_DNA"/>
</dbReference>
<gene>
    <name evidence="2" type="ORF">DAEQUDRAFT_559452</name>
</gene>
<protein>
    <submittedName>
        <fullName evidence="2">Uncharacterized protein</fullName>
    </submittedName>
</protein>
<keyword evidence="3" id="KW-1185">Reference proteome</keyword>
<feature type="compositionally biased region" description="Basic and acidic residues" evidence="1">
    <location>
        <begin position="222"/>
        <end position="231"/>
    </location>
</feature>
<dbReference type="AlphaFoldDB" id="A0A165M0B2"/>
<feature type="region of interest" description="Disordered" evidence="1">
    <location>
        <begin position="221"/>
        <end position="255"/>
    </location>
</feature>
<proteinExistence type="predicted"/>
<evidence type="ECO:0000256" key="1">
    <source>
        <dbReference type="SAM" id="MobiDB-lite"/>
    </source>
</evidence>
<name>A0A165M0B2_9APHY</name>
<evidence type="ECO:0000313" key="2">
    <source>
        <dbReference type="EMBL" id="KZT65079.1"/>
    </source>
</evidence>
<reference evidence="2 3" key="1">
    <citation type="journal article" date="2016" name="Mol. Biol. Evol.">
        <title>Comparative Genomics of Early-Diverging Mushroom-Forming Fungi Provides Insights into the Origins of Lignocellulose Decay Capabilities.</title>
        <authorList>
            <person name="Nagy L.G."/>
            <person name="Riley R."/>
            <person name="Tritt A."/>
            <person name="Adam C."/>
            <person name="Daum C."/>
            <person name="Floudas D."/>
            <person name="Sun H."/>
            <person name="Yadav J.S."/>
            <person name="Pangilinan J."/>
            <person name="Larsson K.H."/>
            <person name="Matsuura K."/>
            <person name="Barry K."/>
            <person name="Labutti K."/>
            <person name="Kuo R."/>
            <person name="Ohm R.A."/>
            <person name="Bhattacharya S.S."/>
            <person name="Shirouzu T."/>
            <person name="Yoshinaga Y."/>
            <person name="Martin F.M."/>
            <person name="Grigoriev I.V."/>
            <person name="Hibbett D.S."/>
        </authorList>
    </citation>
    <scope>NUCLEOTIDE SEQUENCE [LARGE SCALE GENOMIC DNA]</scope>
    <source>
        <strain evidence="2 3">L-15889</strain>
    </source>
</reference>
<organism evidence="2 3">
    <name type="scientific">Daedalea quercina L-15889</name>
    <dbReference type="NCBI Taxonomy" id="1314783"/>
    <lineage>
        <taxon>Eukaryota</taxon>
        <taxon>Fungi</taxon>
        <taxon>Dikarya</taxon>
        <taxon>Basidiomycota</taxon>
        <taxon>Agaricomycotina</taxon>
        <taxon>Agaricomycetes</taxon>
        <taxon>Polyporales</taxon>
        <taxon>Fomitopsis</taxon>
    </lineage>
</organism>
<dbReference type="OrthoDB" id="2802706at2759"/>